<protein>
    <submittedName>
        <fullName evidence="1">Uncharacterized protein</fullName>
    </submittedName>
</protein>
<keyword evidence="2" id="KW-1185">Reference proteome</keyword>
<proteinExistence type="predicted"/>
<accession>A0A848RG71</accession>
<dbReference type="AlphaFoldDB" id="A0A848RG71"/>
<evidence type="ECO:0000313" key="1">
    <source>
        <dbReference type="EMBL" id="NMW84711.1"/>
    </source>
</evidence>
<reference evidence="1" key="1">
    <citation type="submission" date="2020-04" db="EMBL/GenBank/DDBJ databases">
        <title>Peptoniphilus sp. nov. isolated from swine feces.</title>
        <authorList>
            <person name="Ryu S.W."/>
        </authorList>
    </citation>
    <scope>NUCLEOTIDE SEQUENCE [LARGE SCALE GENOMIC DNA]</scope>
    <source>
        <strain evidence="1">AGMB00490</strain>
    </source>
</reference>
<name>A0A848RG71_9FIRM</name>
<dbReference type="Proteomes" id="UP000568273">
    <property type="component" value="Unassembled WGS sequence"/>
</dbReference>
<gene>
    <name evidence="1" type="ORF">HKO22_02995</name>
</gene>
<comment type="caution">
    <text evidence="1">The sequence shown here is derived from an EMBL/GenBank/DDBJ whole genome shotgun (WGS) entry which is preliminary data.</text>
</comment>
<evidence type="ECO:0000313" key="2">
    <source>
        <dbReference type="Proteomes" id="UP000568273"/>
    </source>
</evidence>
<dbReference type="EMBL" id="JABDSR010000003">
    <property type="protein sequence ID" value="NMW84711.1"/>
    <property type="molecule type" value="Genomic_DNA"/>
</dbReference>
<organism evidence="1 2">
    <name type="scientific">Peptoniphilus faecalis</name>
    <dbReference type="NCBI Taxonomy" id="2731255"/>
    <lineage>
        <taxon>Bacteria</taxon>
        <taxon>Bacillati</taxon>
        <taxon>Bacillota</taxon>
        <taxon>Tissierellia</taxon>
        <taxon>Tissierellales</taxon>
        <taxon>Peptoniphilaceae</taxon>
        <taxon>Peptoniphilus</taxon>
    </lineage>
</organism>
<dbReference type="RefSeq" id="WP_169968439.1">
    <property type="nucleotide sequence ID" value="NZ_JABDSR010000003.1"/>
</dbReference>
<sequence>MKNHNITLEKLVREYERRGSDYFKKDTLKFYGEKLKEMKIKDEIREIRDRKGNLHKCIVLQKISTGMFGDKYLDYDYFDMDTLDRMSDLIPEAEYIV</sequence>